<protein>
    <submittedName>
        <fullName evidence="2">Uncharacterized protein</fullName>
    </submittedName>
</protein>
<dbReference type="EMBL" id="CAJOBA010002667">
    <property type="protein sequence ID" value="CAF3654910.1"/>
    <property type="molecule type" value="Genomic_DNA"/>
</dbReference>
<dbReference type="Proteomes" id="UP000682733">
    <property type="component" value="Unassembled WGS sequence"/>
</dbReference>
<comment type="caution">
    <text evidence="2">The sequence shown here is derived from an EMBL/GenBank/DDBJ whole genome shotgun (WGS) entry which is preliminary data.</text>
</comment>
<feature type="region of interest" description="Disordered" evidence="1">
    <location>
        <begin position="1"/>
        <end position="30"/>
    </location>
</feature>
<dbReference type="EMBL" id="CAJNOK010002666">
    <property type="protein sequence ID" value="CAF0870117.1"/>
    <property type="molecule type" value="Genomic_DNA"/>
</dbReference>
<evidence type="ECO:0000256" key="1">
    <source>
        <dbReference type="SAM" id="MobiDB-lite"/>
    </source>
</evidence>
<dbReference type="AlphaFoldDB" id="A0A8S2D3G2"/>
<proteinExistence type="predicted"/>
<accession>A0A8S2D3G2</accession>
<organism evidence="2 4">
    <name type="scientific">Didymodactylos carnosus</name>
    <dbReference type="NCBI Taxonomy" id="1234261"/>
    <lineage>
        <taxon>Eukaryota</taxon>
        <taxon>Metazoa</taxon>
        <taxon>Spiralia</taxon>
        <taxon>Gnathifera</taxon>
        <taxon>Rotifera</taxon>
        <taxon>Eurotatoria</taxon>
        <taxon>Bdelloidea</taxon>
        <taxon>Philodinida</taxon>
        <taxon>Philodinidae</taxon>
        <taxon>Didymodactylos</taxon>
    </lineage>
</organism>
<dbReference type="Proteomes" id="UP000677228">
    <property type="component" value="Unassembled WGS sequence"/>
</dbReference>
<evidence type="ECO:0000313" key="3">
    <source>
        <dbReference type="EMBL" id="CAF3654910.1"/>
    </source>
</evidence>
<feature type="compositionally biased region" description="Polar residues" evidence="1">
    <location>
        <begin position="12"/>
        <end position="30"/>
    </location>
</feature>
<sequence>TNVTPKLHPRNENASSTTVQSFRSPTTADQSVQDQCVWLDEEYAQEHRLDDKLFEADGPSDIEDEDNNNNEIVSVVVHEPALDQVLASDMNAFDELIKINKNQSEKIDELIKMLKGLIDIPQTASKSIKESSDYLKMATQVTTNRKPEEDENLVLTLNDVNLSTVPAGSSFTTTARNIIRAAYGNQGSFFDLKAGEFHILLGVVAYLHKLKFADVWSKQNSIRISAAQMKHDTNKKSGSPMAKKQKIAHSQTHEIAMKVKWKMSHFSIINMGSWI</sequence>
<reference evidence="2" key="1">
    <citation type="submission" date="2021-02" db="EMBL/GenBank/DDBJ databases">
        <authorList>
            <person name="Nowell W R."/>
        </authorList>
    </citation>
    <scope>NUCLEOTIDE SEQUENCE</scope>
</reference>
<evidence type="ECO:0000313" key="4">
    <source>
        <dbReference type="Proteomes" id="UP000677228"/>
    </source>
</evidence>
<evidence type="ECO:0000313" key="2">
    <source>
        <dbReference type="EMBL" id="CAF0870117.1"/>
    </source>
</evidence>
<name>A0A8S2D3G2_9BILA</name>
<feature type="non-terminal residue" evidence="2">
    <location>
        <position position="1"/>
    </location>
</feature>
<gene>
    <name evidence="2" type="ORF">OVA965_LOCUS8086</name>
    <name evidence="3" type="ORF">TMI583_LOCUS8082</name>
</gene>